<keyword evidence="1" id="KW-0677">Repeat</keyword>
<dbReference type="InterPro" id="IPR000157">
    <property type="entry name" value="TIR_dom"/>
</dbReference>
<dbReference type="EMBL" id="BEYU01000248">
    <property type="protein sequence ID" value="GBG35004.1"/>
    <property type="molecule type" value="Genomic_DNA"/>
</dbReference>
<sequence length="691" mass="76569">MRKSFYAVFGRGQGNNGSSVEREVNDAAQAEAELHTAASEQAEALLDPPEVLADVAVLVVHDPADESLAEQLIDAIKPRLSVPVRTGSLAAEAEQEAKYAEVALLLVSKKLEENWELIEAVAKILPNSLVPILIDEAMGNTKDWMGALAWYISDDLFINFCKPTKDAADWVMSEAVAAKGRAVGAPGRRSFHVFLSHEWGKDKWVHKMAIELALRLRDHDIDVWLDAQQVSGSIHGSMADGIDSSTVFLVLATKGYMEKINKGDRSDNCLKEFQYAGNKRFDSIVVAALEEDMTKAATGWTGRFQLALTRQEPVNLSECSNGTFSDEAIESLANAVCMRIATPKASSDLTPLMRDIYPRLNPCSSEAWAKGKAENFTLGTRSWIIDEFCDWYNKKLSAVFILVGDGGVGKSVIMAELCHRGGALKTNPRSQKDRQPISVAAYHFFRHDDGTAASPAEAILSIAWQLCLTVPHFPEELDQVNFEGLREKTLSDLFKTIIINPATKLGPDQMRQVVVLDALDECSKSDDVLTKVIRTWKDVMPPWLSLVVSTRPEGEIQRGITNNSLDSKVLELKDEENFRDIEKHIEHLLCDMKDTVDQKDVASCAKILSQRSEGLFLWASFLPETLNRMKEEKQGGVLTLQDISHKDAIPNGLGGMFEEYFERLRDKMGGEDAYQSLLTPIVAAREPLSVE</sequence>
<dbReference type="Proteomes" id="UP000241890">
    <property type="component" value="Unassembled WGS sequence"/>
</dbReference>
<organism evidence="4 5">
    <name type="scientific">Hondaea fermentalgiana</name>
    <dbReference type="NCBI Taxonomy" id="2315210"/>
    <lineage>
        <taxon>Eukaryota</taxon>
        <taxon>Sar</taxon>
        <taxon>Stramenopiles</taxon>
        <taxon>Bigyra</taxon>
        <taxon>Labyrinthulomycetes</taxon>
        <taxon>Thraustochytrida</taxon>
        <taxon>Thraustochytriidae</taxon>
        <taxon>Hondaea</taxon>
    </lineage>
</organism>
<dbReference type="AlphaFoldDB" id="A0A2R5H3K7"/>
<feature type="domain" description="Nephrocystin 3-like N-terminal" evidence="3">
    <location>
        <begin position="379"/>
        <end position="550"/>
    </location>
</feature>
<evidence type="ECO:0000259" key="3">
    <source>
        <dbReference type="Pfam" id="PF24883"/>
    </source>
</evidence>
<dbReference type="InterPro" id="IPR035897">
    <property type="entry name" value="Toll_tir_struct_dom_sf"/>
</dbReference>
<protein>
    <submittedName>
        <fullName evidence="4">Ankyrin repeat domain-containing protein 50</fullName>
    </submittedName>
</protein>
<dbReference type="OrthoDB" id="2325716at2759"/>
<dbReference type="Pfam" id="PF13676">
    <property type="entry name" value="TIR_2"/>
    <property type="match status" value="1"/>
</dbReference>
<keyword evidence="5" id="KW-1185">Reference proteome</keyword>
<evidence type="ECO:0000256" key="1">
    <source>
        <dbReference type="ARBA" id="ARBA00022737"/>
    </source>
</evidence>
<feature type="non-terminal residue" evidence="4">
    <location>
        <position position="691"/>
    </location>
</feature>
<dbReference type="Pfam" id="PF24883">
    <property type="entry name" value="NPHP3_N"/>
    <property type="match status" value="1"/>
</dbReference>
<dbReference type="InParanoid" id="A0A2R5H3K7"/>
<dbReference type="SUPFAM" id="SSF52200">
    <property type="entry name" value="Toll/Interleukin receptor TIR domain"/>
    <property type="match status" value="1"/>
</dbReference>
<dbReference type="Gene3D" id="3.40.50.300">
    <property type="entry name" value="P-loop containing nucleotide triphosphate hydrolases"/>
    <property type="match status" value="1"/>
</dbReference>
<evidence type="ECO:0000313" key="5">
    <source>
        <dbReference type="Proteomes" id="UP000241890"/>
    </source>
</evidence>
<reference evidence="4 5" key="1">
    <citation type="submission" date="2017-12" db="EMBL/GenBank/DDBJ databases">
        <title>Sequencing, de novo assembly and annotation of complete genome of a new Thraustochytrid species, strain FCC1311.</title>
        <authorList>
            <person name="Sedici K."/>
            <person name="Godart F."/>
            <person name="Aiese Cigliano R."/>
            <person name="Sanseverino W."/>
            <person name="Barakat M."/>
            <person name="Ortet P."/>
            <person name="Marechal E."/>
            <person name="Cagnac O."/>
            <person name="Amato A."/>
        </authorList>
    </citation>
    <scope>NUCLEOTIDE SEQUENCE [LARGE SCALE GENOMIC DNA]</scope>
</reference>
<evidence type="ECO:0000259" key="2">
    <source>
        <dbReference type="Pfam" id="PF13676"/>
    </source>
</evidence>
<gene>
    <name evidence="4" type="ORF">FCC1311_112262</name>
</gene>
<dbReference type="GO" id="GO:0007165">
    <property type="term" value="P:signal transduction"/>
    <property type="evidence" value="ECO:0007669"/>
    <property type="project" value="InterPro"/>
</dbReference>
<feature type="domain" description="TIR" evidence="2">
    <location>
        <begin position="193"/>
        <end position="291"/>
    </location>
</feature>
<dbReference type="Gene3D" id="3.40.50.10140">
    <property type="entry name" value="Toll/interleukin-1 receptor homology (TIR) domain"/>
    <property type="match status" value="1"/>
</dbReference>
<name>A0A2R5H3K7_9STRA</name>
<evidence type="ECO:0000313" key="4">
    <source>
        <dbReference type="EMBL" id="GBG35004.1"/>
    </source>
</evidence>
<proteinExistence type="predicted"/>
<dbReference type="InterPro" id="IPR056884">
    <property type="entry name" value="NPHP3-like_N"/>
</dbReference>
<accession>A0A2R5H3K7</accession>
<dbReference type="SUPFAM" id="SSF52540">
    <property type="entry name" value="P-loop containing nucleoside triphosphate hydrolases"/>
    <property type="match status" value="1"/>
</dbReference>
<dbReference type="PANTHER" id="PTHR10039">
    <property type="entry name" value="AMELOGENIN"/>
    <property type="match status" value="1"/>
</dbReference>
<dbReference type="InterPro" id="IPR027417">
    <property type="entry name" value="P-loop_NTPase"/>
</dbReference>
<comment type="caution">
    <text evidence="4">The sequence shown here is derived from an EMBL/GenBank/DDBJ whole genome shotgun (WGS) entry which is preliminary data.</text>
</comment>